<keyword evidence="1" id="KW-1133">Transmembrane helix</keyword>
<sequence length="93" mass="9832">MQRPPHGRAKVGRAVGKARLPAEDVTSLIRAESPEPPPVFVDPSGARRRRLRWATYAAGLLLVLVLAAVWVSQLTGPAAPPARPSCSAGACTR</sequence>
<evidence type="ECO:0000313" key="3">
    <source>
        <dbReference type="Proteomes" id="UP000637628"/>
    </source>
</evidence>
<reference evidence="2 3" key="1">
    <citation type="submission" date="2021-01" db="EMBL/GenBank/DDBJ databases">
        <title>Whole genome shotgun sequence of Actinoplanes durhamensis NBRC 14914.</title>
        <authorList>
            <person name="Komaki H."/>
            <person name="Tamura T."/>
        </authorList>
    </citation>
    <scope>NUCLEOTIDE SEQUENCE [LARGE SCALE GENOMIC DNA]</scope>
    <source>
        <strain evidence="2 3">NBRC 14914</strain>
    </source>
</reference>
<evidence type="ECO:0000313" key="2">
    <source>
        <dbReference type="EMBL" id="GIE06746.1"/>
    </source>
</evidence>
<protein>
    <submittedName>
        <fullName evidence="2">Uncharacterized protein</fullName>
    </submittedName>
</protein>
<keyword evidence="1" id="KW-0812">Transmembrane</keyword>
<name>A0ABQ3ZA88_9ACTN</name>
<proteinExistence type="predicted"/>
<comment type="caution">
    <text evidence="2">The sequence shown here is derived from an EMBL/GenBank/DDBJ whole genome shotgun (WGS) entry which is preliminary data.</text>
</comment>
<gene>
    <name evidence="2" type="ORF">Adu01nite_80960</name>
</gene>
<accession>A0ABQ3ZA88</accession>
<feature type="transmembrane region" description="Helical" evidence="1">
    <location>
        <begin position="53"/>
        <end position="71"/>
    </location>
</feature>
<dbReference type="EMBL" id="BOML01000066">
    <property type="protein sequence ID" value="GIE06746.1"/>
    <property type="molecule type" value="Genomic_DNA"/>
</dbReference>
<dbReference type="Proteomes" id="UP000637628">
    <property type="component" value="Unassembled WGS sequence"/>
</dbReference>
<evidence type="ECO:0000256" key="1">
    <source>
        <dbReference type="SAM" id="Phobius"/>
    </source>
</evidence>
<keyword evidence="1" id="KW-0472">Membrane</keyword>
<keyword evidence="3" id="KW-1185">Reference proteome</keyword>
<organism evidence="2 3">
    <name type="scientific">Paractinoplanes durhamensis</name>
    <dbReference type="NCBI Taxonomy" id="113563"/>
    <lineage>
        <taxon>Bacteria</taxon>
        <taxon>Bacillati</taxon>
        <taxon>Actinomycetota</taxon>
        <taxon>Actinomycetes</taxon>
        <taxon>Micromonosporales</taxon>
        <taxon>Micromonosporaceae</taxon>
        <taxon>Paractinoplanes</taxon>
    </lineage>
</organism>